<protein>
    <recommendedName>
        <fullName evidence="5">PIN domain-containing protein</fullName>
    </recommendedName>
</protein>
<reference evidence="1 3" key="1">
    <citation type="submission" date="2016-04" db="EMBL/GenBank/DDBJ databases">
        <title>Complete genome sequencing and analysis of CBMB27, Methylobacterium phyllosphaerae isolated from leaf tissues of rice (Oryza sativa L.).</title>
        <authorList>
            <person name="Lee Y."/>
            <person name="Hwangbo K."/>
            <person name="Chung H."/>
            <person name="Yoo J."/>
            <person name="Kim K.Y."/>
            <person name="Sa T.M."/>
            <person name="Um Y."/>
            <person name="Madhaiyan M."/>
        </authorList>
    </citation>
    <scope>NUCLEOTIDE SEQUENCE [LARGE SCALE GENOMIC DNA]</scope>
    <source>
        <strain evidence="1 3">CBMB27</strain>
        <plasmid evidence="1 3">CBMB27-p1</plasmid>
    </source>
</reference>
<dbReference type="Proteomes" id="UP000199140">
    <property type="component" value="Unassembled WGS sequence"/>
</dbReference>
<evidence type="ECO:0008006" key="5">
    <source>
        <dbReference type="Google" id="ProtNLM"/>
    </source>
</evidence>
<dbReference type="Proteomes" id="UP000185487">
    <property type="component" value="Plasmid CBMB27-p1"/>
</dbReference>
<proteinExistence type="predicted"/>
<dbReference type="AlphaFoldDB" id="A0AAE8L9K8"/>
<dbReference type="SUPFAM" id="SSF88723">
    <property type="entry name" value="PIN domain-like"/>
    <property type="match status" value="1"/>
</dbReference>
<evidence type="ECO:0000313" key="2">
    <source>
        <dbReference type="EMBL" id="SFH67269.1"/>
    </source>
</evidence>
<name>A0AAE8L9K8_9HYPH</name>
<dbReference type="InterPro" id="IPR029060">
    <property type="entry name" value="PIN-like_dom_sf"/>
</dbReference>
<evidence type="ECO:0000313" key="1">
    <source>
        <dbReference type="EMBL" id="APT35020.1"/>
    </source>
</evidence>
<accession>A0AAE8L9K8</accession>
<dbReference type="EMBL" id="FOPK01000042">
    <property type="protein sequence ID" value="SFH67269.1"/>
    <property type="molecule type" value="Genomic_DNA"/>
</dbReference>
<dbReference type="Gene3D" id="3.40.50.1010">
    <property type="entry name" value="5'-nuclease"/>
    <property type="match status" value="1"/>
</dbReference>
<sequence>MTVAFDATALLLLVSRNVGVPTDSDGHVIDYARERVDGLIEQIEDSKTKILVPTPALSEALVRVGPGLMKVYTDLLSRSSSFRVAAFDERAALEVAVMTKQAIDAGNKRGGGEGLWSKIKYDRQIVAIARVNRASAILSDDRNVQKFGRMLNMNVIGLGDLPIPSKAGQLSMMEQFEAVTGPPPTA</sequence>
<organism evidence="2 4">
    <name type="scientific">Methylobacterium phyllosphaerae</name>
    <dbReference type="NCBI Taxonomy" id="418223"/>
    <lineage>
        <taxon>Bacteria</taxon>
        <taxon>Pseudomonadati</taxon>
        <taxon>Pseudomonadota</taxon>
        <taxon>Alphaproteobacteria</taxon>
        <taxon>Hyphomicrobiales</taxon>
        <taxon>Methylobacteriaceae</taxon>
        <taxon>Methylobacterium</taxon>
    </lineage>
</organism>
<keyword evidence="1" id="KW-0614">Plasmid</keyword>
<dbReference type="EMBL" id="CP015368">
    <property type="protein sequence ID" value="APT35020.1"/>
    <property type="molecule type" value="Genomic_DNA"/>
</dbReference>
<geneLocation type="plasmid" evidence="1 3">
    <name>CBMB27-p1</name>
</geneLocation>
<gene>
    <name evidence="1" type="ORF">MCBMB27_05729</name>
    <name evidence="2" type="ORF">SAMN05192567_14217</name>
</gene>
<dbReference type="RefSeq" id="WP_075382186.1">
    <property type="nucleotide sequence ID" value="NZ_CP015368.1"/>
</dbReference>
<dbReference type="KEGG" id="mphy:MCBMB27_05729"/>
<keyword evidence="3" id="KW-1185">Reference proteome</keyword>
<reference evidence="2 4" key="2">
    <citation type="submission" date="2016-10" db="EMBL/GenBank/DDBJ databases">
        <authorList>
            <person name="Varghese N."/>
            <person name="Submissions S."/>
        </authorList>
    </citation>
    <scope>NUCLEOTIDE SEQUENCE [LARGE SCALE GENOMIC DNA]</scope>
    <source>
        <strain evidence="2 4">CBMB27</strain>
    </source>
</reference>
<evidence type="ECO:0000313" key="3">
    <source>
        <dbReference type="Proteomes" id="UP000185487"/>
    </source>
</evidence>
<evidence type="ECO:0000313" key="4">
    <source>
        <dbReference type="Proteomes" id="UP000199140"/>
    </source>
</evidence>